<keyword evidence="10" id="KW-1185">Reference proteome</keyword>
<evidence type="ECO:0000256" key="7">
    <source>
        <dbReference type="SAM" id="Phobius"/>
    </source>
</evidence>
<evidence type="ECO:0000313" key="10">
    <source>
        <dbReference type="Proteomes" id="UP000683360"/>
    </source>
</evidence>
<dbReference type="InterPro" id="IPR036875">
    <property type="entry name" value="Znf_CCHC_sf"/>
</dbReference>
<dbReference type="EMBL" id="CAJPWZ010002549">
    <property type="protein sequence ID" value="CAG2240180.1"/>
    <property type="molecule type" value="Genomic_DNA"/>
</dbReference>
<dbReference type="SUPFAM" id="SSF57756">
    <property type="entry name" value="Retrovirus zinc finger-like domains"/>
    <property type="match status" value="1"/>
</dbReference>
<dbReference type="PANTHER" id="PTHR11863">
    <property type="entry name" value="STEROL DESATURASE"/>
    <property type="match status" value="1"/>
</dbReference>
<reference evidence="9" key="1">
    <citation type="submission" date="2021-03" db="EMBL/GenBank/DDBJ databases">
        <authorList>
            <person name="Bekaert M."/>
        </authorList>
    </citation>
    <scope>NUCLEOTIDE SEQUENCE</scope>
</reference>
<dbReference type="GO" id="GO:0008610">
    <property type="term" value="P:lipid biosynthetic process"/>
    <property type="evidence" value="ECO:0007669"/>
    <property type="project" value="InterPro"/>
</dbReference>
<evidence type="ECO:0000256" key="1">
    <source>
        <dbReference type="ARBA" id="ARBA00004370"/>
    </source>
</evidence>
<evidence type="ECO:0000256" key="5">
    <source>
        <dbReference type="PROSITE-ProRule" id="PRU00047"/>
    </source>
</evidence>
<keyword evidence="5" id="KW-0862">Zinc</keyword>
<evidence type="ECO:0000256" key="3">
    <source>
        <dbReference type="ARBA" id="ARBA00022989"/>
    </source>
</evidence>
<dbReference type="Proteomes" id="UP000683360">
    <property type="component" value="Unassembled WGS sequence"/>
</dbReference>
<feature type="region of interest" description="Disordered" evidence="6">
    <location>
        <begin position="951"/>
        <end position="972"/>
    </location>
</feature>
<keyword evidence="5" id="KW-0479">Metal-binding</keyword>
<dbReference type="PROSITE" id="PS50158">
    <property type="entry name" value="ZF_CCHC"/>
    <property type="match status" value="1"/>
</dbReference>
<keyword evidence="2 7" id="KW-0812">Transmembrane</keyword>
<keyword evidence="4 7" id="KW-0472">Membrane</keyword>
<proteinExistence type="predicted"/>
<dbReference type="GO" id="GO:0008270">
    <property type="term" value="F:zinc ion binding"/>
    <property type="evidence" value="ECO:0007669"/>
    <property type="project" value="UniProtKB-KW"/>
</dbReference>
<dbReference type="SMART" id="SM00343">
    <property type="entry name" value="ZnF_C2HC"/>
    <property type="match status" value="1"/>
</dbReference>
<dbReference type="GO" id="GO:0003676">
    <property type="term" value="F:nucleic acid binding"/>
    <property type="evidence" value="ECO:0007669"/>
    <property type="project" value="InterPro"/>
</dbReference>
<accession>A0A8S3U2J8</accession>
<name>A0A8S3U2J8_MYTED</name>
<feature type="domain" description="CCHC-type" evidence="8">
    <location>
        <begin position="201"/>
        <end position="217"/>
    </location>
</feature>
<feature type="transmembrane region" description="Helical" evidence="7">
    <location>
        <begin position="764"/>
        <end position="784"/>
    </location>
</feature>
<comment type="caution">
    <text evidence="9">The sequence shown here is derived from an EMBL/GenBank/DDBJ whole genome shotgun (WGS) entry which is preliminary data.</text>
</comment>
<dbReference type="AlphaFoldDB" id="A0A8S3U2J8"/>
<feature type="compositionally biased region" description="Basic and acidic residues" evidence="6">
    <location>
        <begin position="156"/>
        <end position="176"/>
    </location>
</feature>
<evidence type="ECO:0000256" key="2">
    <source>
        <dbReference type="ARBA" id="ARBA00022692"/>
    </source>
</evidence>
<feature type="compositionally biased region" description="Basic and acidic residues" evidence="6">
    <location>
        <begin position="551"/>
        <end position="562"/>
    </location>
</feature>
<dbReference type="GO" id="GO:0016491">
    <property type="term" value="F:oxidoreductase activity"/>
    <property type="evidence" value="ECO:0007669"/>
    <property type="project" value="InterPro"/>
</dbReference>
<feature type="compositionally biased region" description="Basic and acidic residues" evidence="6">
    <location>
        <begin position="962"/>
        <end position="972"/>
    </location>
</feature>
<feature type="region of interest" description="Disordered" evidence="6">
    <location>
        <begin position="551"/>
        <end position="591"/>
    </location>
</feature>
<evidence type="ECO:0000256" key="4">
    <source>
        <dbReference type="ARBA" id="ARBA00023136"/>
    </source>
</evidence>
<dbReference type="GO" id="GO:0016020">
    <property type="term" value="C:membrane"/>
    <property type="evidence" value="ECO:0007669"/>
    <property type="project" value="UniProtKB-SubCell"/>
</dbReference>
<feature type="transmembrane region" description="Helical" evidence="7">
    <location>
        <begin position="796"/>
        <end position="817"/>
    </location>
</feature>
<dbReference type="InterPro" id="IPR050307">
    <property type="entry name" value="Sterol_Desaturase_Related"/>
</dbReference>
<feature type="transmembrane region" description="Helical" evidence="7">
    <location>
        <begin position="705"/>
        <end position="730"/>
    </location>
</feature>
<evidence type="ECO:0000256" key="6">
    <source>
        <dbReference type="SAM" id="MobiDB-lite"/>
    </source>
</evidence>
<dbReference type="InterPro" id="IPR006694">
    <property type="entry name" value="Fatty_acid_hydroxylase"/>
</dbReference>
<feature type="transmembrane region" description="Helical" evidence="7">
    <location>
        <begin position="867"/>
        <end position="889"/>
    </location>
</feature>
<keyword evidence="3 7" id="KW-1133">Transmembrane helix</keyword>
<organism evidence="9 10">
    <name type="scientific">Mytilus edulis</name>
    <name type="common">Blue mussel</name>
    <dbReference type="NCBI Taxonomy" id="6550"/>
    <lineage>
        <taxon>Eukaryota</taxon>
        <taxon>Metazoa</taxon>
        <taxon>Spiralia</taxon>
        <taxon>Lophotrochozoa</taxon>
        <taxon>Mollusca</taxon>
        <taxon>Bivalvia</taxon>
        <taxon>Autobranchia</taxon>
        <taxon>Pteriomorphia</taxon>
        <taxon>Mytilida</taxon>
        <taxon>Mytiloidea</taxon>
        <taxon>Mytilidae</taxon>
        <taxon>Mytilinae</taxon>
        <taxon>Mytilus</taxon>
    </lineage>
</organism>
<feature type="compositionally biased region" description="Polar residues" evidence="6">
    <location>
        <begin position="580"/>
        <end position="591"/>
    </location>
</feature>
<evidence type="ECO:0000259" key="8">
    <source>
        <dbReference type="PROSITE" id="PS50158"/>
    </source>
</evidence>
<dbReference type="GO" id="GO:0005506">
    <property type="term" value="F:iron ion binding"/>
    <property type="evidence" value="ECO:0007669"/>
    <property type="project" value="InterPro"/>
</dbReference>
<gene>
    <name evidence="9" type="ORF">MEDL_52484</name>
</gene>
<protein>
    <submittedName>
        <fullName evidence="9">FAXDC2</fullName>
    </submittedName>
</protein>
<dbReference type="OrthoDB" id="6157020at2759"/>
<feature type="region of interest" description="Disordered" evidence="6">
    <location>
        <begin position="153"/>
        <end position="199"/>
    </location>
</feature>
<dbReference type="Gene3D" id="4.10.60.10">
    <property type="entry name" value="Zinc finger, CCHC-type"/>
    <property type="match status" value="1"/>
</dbReference>
<comment type="subcellular location">
    <subcellularLocation>
        <location evidence="1">Membrane</location>
    </subcellularLocation>
</comment>
<keyword evidence="5" id="KW-0863">Zinc-finger</keyword>
<dbReference type="Pfam" id="PF00098">
    <property type="entry name" value="zf-CCHC"/>
    <property type="match status" value="1"/>
</dbReference>
<dbReference type="InterPro" id="IPR001878">
    <property type="entry name" value="Znf_CCHC"/>
</dbReference>
<sequence length="972" mass="111738">MDTDLDDSIKAVILREVKNAVSSSQQDLLNSITTVMDSRLSSFQSNLQQSQQEISQTQIAKLEETMTDNYSFQRKGNENQYRHEVKVLTKLKEAKASLEAPELGIDSVRTAKMKIIEGIDLVRERQKLIKLADSSQLGWKVVSEYVANPIADDSEDEKKMMRAQSRAERKSKAEKVKKGKPRPTPYSRNPEKETKSVKPGRCFKCGNKGHWVDECPDMKNKISNSYSQILVFDNINVIQGHFAPLVSDSSNKSVNTKVNTVKNTHTVMCIDMNTTVQHECVSPVDGGFRDFIKEVIYLPRYNIIVKGTGKNGIFGEVIPGISDHEIVYIESNLKPRRAKKPPRKVFLYNKANTEQIKEKLNDIHLNNITNLENLTMDELWDNFKTKVLKTMEESIPTKMINNTKQKLPWINKEIKSLIRKRNKLFKKMKTDSHSKINKQYRETKKLLQKETRKAYWTYLENIICYDESLQTSQKQKKFWNYIRSTKKDSSGVAPLRSEDIYRYQCGQNSEMQDNMAQYVHYSMCDVNGGSQYIGHANDQLLYEHTVSTEHLRKRQLSDENNHSSRGTQSQNNEHKKSKQCDSNNMSSALHDNAPTNRIETLAHVKNQFPFVNKQLFVTTSVYAVVHKMAEVQPSIPVSMVTDQNRRVQLVDSVKKALFVIGSPLLIFIAFRNSVVWHTQQFWGASGNFWQNLWDSVYDLFGRNDLAVGVIGTILFTNAVIWGANAFLLILDATGKPGFLLKYKVQEDKNVPVDRQKLKKAVKIVLFNGFVVSFPMTLFGFYLMKWRGCIVSGEMPSFAWVLLELTVFSLVEEIGFYYSHRLMHHPRLYKHIHKLHHEWTAPIGIICIYAHPLEHCISNLMPIMMGPILMGSHLATAWMWFFVALVSTTISHSGYHFPFLPSPEAHDFHHQKFTNCFGVLGVLDRLHGTDNNFRDSKAYQRHIMLLSLTPLSQQYPDTPPKQCLEKTSDKKQE</sequence>
<evidence type="ECO:0000313" key="9">
    <source>
        <dbReference type="EMBL" id="CAG2240180.1"/>
    </source>
</evidence>
<dbReference type="Pfam" id="PF04116">
    <property type="entry name" value="FA_hydroxylase"/>
    <property type="match status" value="1"/>
</dbReference>